<dbReference type="EMBL" id="MASU01000002">
    <property type="protein sequence ID" value="PXY37635.1"/>
    <property type="molecule type" value="Genomic_DNA"/>
</dbReference>
<dbReference type="Pfam" id="PF13298">
    <property type="entry name" value="LigD_N"/>
    <property type="match status" value="1"/>
</dbReference>
<evidence type="ECO:0000313" key="4">
    <source>
        <dbReference type="Proteomes" id="UP000247892"/>
    </source>
</evidence>
<dbReference type="PANTHER" id="PTHR39465:SF1">
    <property type="entry name" value="DNA LIGASE D 3'-PHOSPHOESTERASE DOMAIN-CONTAINING PROTEIN"/>
    <property type="match status" value="1"/>
</dbReference>
<dbReference type="NCBIfam" id="TIGR02777">
    <property type="entry name" value="LigD_PE_dom"/>
    <property type="match status" value="1"/>
</dbReference>
<feature type="domain" description="DNA ligase D 3'-phosphoesterase" evidence="2">
    <location>
        <begin position="39"/>
        <end position="146"/>
    </location>
</feature>
<evidence type="ECO:0000313" key="3">
    <source>
        <dbReference type="EMBL" id="PXY37635.1"/>
    </source>
</evidence>
<dbReference type="Proteomes" id="UP000247892">
    <property type="component" value="Unassembled WGS sequence"/>
</dbReference>
<evidence type="ECO:0000256" key="1">
    <source>
        <dbReference type="SAM" id="MobiDB-lite"/>
    </source>
</evidence>
<keyword evidence="4" id="KW-1185">Reference proteome</keyword>
<reference evidence="3 4" key="1">
    <citation type="submission" date="2016-07" db="EMBL/GenBank/DDBJ databases">
        <title>Draft genome sequence of Prauserella sp. YIM 121212, isolated from alkaline soil.</title>
        <authorList>
            <person name="Ruckert C."/>
            <person name="Albersmeier A."/>
            <person name="Jiang C.-L."/>
            <person name="Jiang Y."/>
            <person name="Kalinowski J."/>
            <person name="Schneider O."/>
            <person name="Winkler A."/>
            <person name="Zotchev S.B."/>
        </authorList>
    </citation>
    <scope>NUCLEOTIDE SEQUENCE [LARGE SCALE GENOMIC DNA]</scope>
    <source>
        <strain evidence="3 4">YIM 121212</strain>
    </source>
</reference>
<dbReference type="AlphaFoldDB" id="A0A318LVX3"/>
<organism evidence="3 4">
    <name type="scientific">Prauserella flavalba</name>
    <dbReference type="NCBI Taxonomy" id="1477506"/>
    <lineage>
        <taxon>Bacteria</taxon>
        <taxon>Bacillati</taxon>
        <taxon>Actinomycetota</taxon>
        <taxon>Actinomycetes</taxon>
        <taxon>Pseudonocardiales</taxon>
        <taxon>Pseudonocardiaceae</taxon>
        <taxon>Prauserella</taxon>
    </lineage>
</organism>
<feature type="compositionally biased region" description="Basic and acidic residues" evidence="1">
    <location>
        <begin position="1"/>
        <end position="20"/>
    </location>
</feature>
<feature type="region of interest" description="Disordered" evidence="1">
    <location>
        <begin position="159"/>
        <end position="189"/>
    </location>
</feature>
<dbReference type="PANTHER" id="PTHR39465">
    <property type="entry name" value="DNA LIGASE D, 3'-PHOSPHOESTERASE DOMAIN"/>
    <property type="match status" value="1"/>
</dbReference>
<protein>
    <submittedName>
        <fullName evidence="3">DNA ligase</fullName>
    </submittedName>
</protein>
<dbReference type="GO" id="GO:0016874">
    <property type="term" value="F:ligase activity"/>
    <property type="evidence" value="ECO:0007669"/>
    <property type="project" value="UniProtKB-KW"/>
</dbReference>
<proteinExistence type="predicted"/>
<dbReference type="RefSeq" id="WP_110334507.1">
    <property type="nucleotide sequence ID" value="NZ_MASU01000002.1"/>
</dbReference>
<comment type="caution">
    <text evidence="3">The sequence shown here is derived from an EMBL/GenBank/DDBJ whole genome shotgun (WGS) entry which is preliminary data.</text>
</comment>
<keyword evidence="3" id="KW-0436">Ligase</keyword>
<dbReference type="OrthoDB" id="9802472at2"/>
<dbReference type="InterPro" id="IPR014144">
    <property type="entry name" value="LigD_PE_domain"/>
</dbReference>
<name>A0A318LVX3_9PSEU</name>
<sequence>MAKNDALGEYHSKRDLKRSGEPGGSRRGRKAARPRFVIQRHDASSLHFDFRLEIGDVLASWSIPKGPSLDPGDKRLAIRTEDHPLDYADFEGSIPEGEYGAGTVIVWDAGTFEHLGDGSAEDALDRGSLSFRLEGEKLHGAFTLVRTRGSRQEQWLLIKKDDEGADRRRKPAKTQPESVLTGRTNEDLA</sequence>
<gene>
    <name evidence="3" type="ORF">BA062_03110</name>
</gene>
<accession>A0A318LVX3</accession>
<feature type="region of interest" description="Disordered" evidence="1">
    <location>
        <begin position="1"/>
        <end position="34"/>
    </location>
</feature>
<evidence type="ECO:0000259" key="2">
    <source>
        <dbReference type="Pfam" id="PF13298"/>
    </source>
</evidence>